<feature type="region of interest" description="Disordered" evidence="1">
    <location>
        <begin position="1"/>
        <end position="33"/>
    </location>
</feature>
<dbReference type="Proteomes" id="UP000095282">
    <property type="component" value="Unplaced"/>
</dbReference>
<evidence type="ECO:0000313" key="2">
    <source>
        <dbReference type="Proteomes" id="UP000095282"/>
    </source>
</evidence>
<feature type="region of interest" description="Disordered" evidence="1">
    <location>
        <begin position="496"/>
        <end position="712"/>
    </location>
</feature>
<proteinExistence type="predicted"/>
<reference evidence="3" key="1">
    <citation type="submission" date="2016-11" db="UniProtKB">
        <authorList>
            <consortium name="WormBaseParasite"/>
        </authorList>
    </citation>
    <scope>IDENTIFICATION</scope>
</reference>
<dbReference type="AlphaFoldDB" id="A0A1I7TQ63"/>
<protein>
    <submittedName>
        <fullName evidence="3">RRM domain-containing protein</fullName>
    </submittedName>
</protein>
<feature type="compositionally biased region" description="Low complexity" evidence="1">
    <location>
        <begin position="540"/>
        <end position="550"/>
    </location>
</feature>
<feature type="compositionally biased region" description="Acidic residues" evidence="1">
    <location>
        <begin position="168"/>
        <end position="204"/>
    </location>
</feature>
<dbReference type="STRING" id="1561998.A0A1I7TQ63"/>
<organism evidence="2 3">
    <name type="scientific">Caenorhabditis tropicalis</name>
    <dbReference type="NCBI Taxonomy" id="1561998"/>
    <lineage>
        <taxon>Eukaryota</taxon>
        <taxon>Metazoa</taxon>
        <taxon>Ecdysozoa</taxon>
        <taxon>Nematoda</taxon>
        <taxon>Chromadorea</taxon>
        <taxon>Rhabditida</taxon>
        <taxon>Rhabditina</taxon>
        <taxon>Rhabditomorpha</taxon>
        <taxon>Rhabditoidea</taxon>
        <taxon>Rhabditidae</taxon>
        <taxon>Peloderinae</taxon>
        <taxon>Caenorhabditis</taxon>
    </lineage>
</organism>
<feature type="compositionally biased region" description="Basic and acidic residues" evidence="1">
    <location>
        <begin position="13"/>
        <end position="33"/>
    </location>
</feature>
<feature type="compositionally biased region" description="Low complexity" evidence="1">
    <location>
        <begin position="557"/>
        <end position="573"/>
    </location>
</feature>
<feature type="compositionally biased region" description="Low complexity" evidence="1">
    <location>
        <begin position="674"/>
        <end position="684"/>
    </location>
</feature>
<evidence type="ECO:0000256" key="1">
    <source>
        <dbReference type="SAM" id="MobiDB-lite"/>
    </source>
</evidence>
<feature type="compositionally biased region" description="Basic and acidic residues" evidence="1">
    <location>
        <begin position="205"/>
        <end position="237"/>
    </location>
</feature>
<evidence type="ECO:0000313" key="3">
    <source>
        <dbReference type="WBParaSite" id="Csp11.Scaffold629.g10674.t1"/>
    </source>
</evidence>
<name>A0A1I7TQ63_9PELO</name>
<feature type="compositionally biased region" description="Polar residues" evidence="1">
    <location>
        <begin position="507"/>
        <end position="518"/>
    </location>
</feature>
<feature type="region of interest" description="Disordered" evidence="1">
    <location>
        <begin position="440"/>
        <end position="468"/>
    </location>
</feature>
<accession>A0A1I7TQ63</accession>
<dbReference type="eggNOG" id="ENOG502SRDB">
    <property type="taxonomic scope" value="Eukaryota"/>
</dbReference>
<feature type="region of interest" description="Disordered" evidence="1">
    <location>
        <begin position="162"/>
        <end position="245"/>
    </location>
</feature>
<keyword evidence="2" id="KW-1185">Reference proteome</keyword>
<feature type="compositionally biased region" description="Basic and acidic residues" evidence="1">
    <location>
        <begin position="442"/>
        <end position="459"/>
    </location>
</feature>
<feature type="compositionally biased region" description="Gly residues" evidence="1">
    <location>
        <begin position="574"/>
        <end position="602"/>
    </location>
</feature>
<feature type="compositionally biased region" description="Polar residues" evidence="1">
    <location>
        <begin position="615"/>
        <end position="629"/>
    </location>
</feature>
<sequence length="712" mass="79574">MTEEAENTPTIEPEVKEEPQVADEKKPEEKDLVPELYRQHGGDPRECDLTNSVLLSGIPTDFLTDSYEQFDETIKTMLNISHNLNKDVIKKIFRIPVLDEKATNTTAALRALIWFTDKIQQCRCLARAKNFADHQQKVELIESLPQDFLFISEEDRTVLENGVHLKEEEEEEDIVGDEVEDGDEVDELMEEDEEGHDEHEEDDDDVKKEPKEEGDGKKEKEGSKKSEKKEEPKKKVYEDEDEKAPFEMEWEGAPEFQWRLCEGARDEKKLIIDNLLWADLNSVFIYRTIQRATSCEINFPARFAGEGDRGAFGKLTLLFPAFVPIMDEALKHLIYFRSGDNRRIKVFLPQTTISLKRKEEFEGKLGRLIKPTPRMHELVIKILPEDYTPTLDDACEWFPEQSVIGCELVNDEMGKPCAIVKFETAQEAVAAHASKSFVTINHQKEAKESEEKPAEKSEKEDGDSEEKGTQCNVFMRGVEAHFGSLLTFYDQRKKAQEHSRLNRAKQIASNSSSSQKRPGSTIRGPAQKKRAPSPKRGLARGNNSGPPRNVGRGGGAAPRRSSPPRSNPRTSGSGPRGGGSRGGPRGSTGRGGGSNRGGGRISGGDRPMNNRAAPRSNNYRSDTFSSQRQPARADAFSGYGYAQFENRYNSGGGGGGGDHRQTVDPFGRPMYNGSAFATSSSSSFNHRDDSSSHRHSGGGGGFSSFQENRRRY</sequence>
<dbReference type="WBParaSite" id="Csp11.Scaffold629.g10674.t1">
    <property type="protein sequence ID" value="Csp11.Scaffold629.g10674.t1"/>
    <property type="gene ID" value="Csp11.Scaffold629.g10674"/>
</dbReference>